<evidence type="ECO:0000313" key="2">
    <source>
        <dbReference type="EMBL" id="KAK3676876.1"/>
    </source>
</evidence>
<feature type="compositionally biased region" description="Basic and acidic residues" evidence="1">
    <location>
        <begin position="169"/>
        <end position="182"/>
    </location>
</feature>
<feature type="compositionally biased region" description="Polar residues" evidence="1">
    <location>
        <begin position="60"/>
        <end position="69"/>
    </location>
</feature>
<evidence type="ECO:0000256" key="1">
    <source>
        <dbReference type="SAM" id="MobiDB-lite"/>
    </source>
</evidence>
<feature type="region of interest" description="Disordered" evidence="1">
    <location>
        <begin position="87"/>
        <end position="183"/>
    </location>
</feature>
<proteinExistence type="predicted"/>
<accession>A0AAE0WSA7</accession>
<comment type="caution">
    <text evidence="2">The sequence shown here is derived from an EMBL/GenBank/DDBJ whole genome shotgun (WGS) entry which is preliminary data.</text>
</comment>
<dbReference type="Proteomes" id="UP001274830">
    <property type="component" value="Unassembled WGS sequence"/>
</dbReference>
<organism evidence="2 3">
    <name type="scientific">Recurvomyces mirabilis</name>
    <dbReference type="NCBI Taxonomy" id="574656"/>
    <lineage>
        <taxon>Eukaryota</taxon>
        <taxon>Fungi</taxon>
        <taxon>Dikarya</taxon>
        <taxon>Ascomycota</taxon>
        <taxon>Pezizomycotina</taxon>
        <taxon>Dothideomycetes</taxon>
        <taxon>Dothideomycetidae</taxon>
        <taxon>Mycosphaerellales</taxon>
        <taxon>Teratosphaeriaceae</taxon>
        <taxon>Recurvomyces</taxon>
    </lineage>
</organism>
<gene>
    <name evidence="2" type="ORF">LTR78_003080</name>
</gene>
<sequence length="199" mass="21952">MAGTTCNCGHELFDSRGCCPACYERQQRRHQRLSGRVSPASTPPPSQLNSPRQSGERSRLSSIAESNYMPSPAIAAITSAFTDEGRGRPEVSLFPSHLYQAPRRPSSRKSESSERSQRTHTFRHSEDHVGPIVSQLQGPITPRVGSSSPIEQAYSPLGAGFARMNQRGTTREQREMVNEKRLSQRGSLDLAVRMFDGPA</sequence>
<feature type="region of interest" description="Disordered" evidence="1">
    <location>
        <begin position="29"/>
        <end position="69"/>
    </location>
</feature>
<dbReference type="AlphaFoldDB" id="A0AAE0WSA7"/>
<name>A0AAE0WSA7_9PEZI</name>
<evidence type="ECO:0000313" key="3">
    <source>
        <dbReference type="Proteomes" id="UP001274830"/>
    </source>
</evidence>
<feature type="compositionally biased region" description="Basic and acidic residues" evidence="1">
    <location>
        <begin position="108"/>
        <end position="129"/>
    </location>
</feature>
<keyword evidence="3" id="KW-1185">Reference proteome</keyword>
<protein>
    <submittedName>
        <fullName evidence="2">Uncharacterized protein</fullName>
    </submittedName>
</protein>
<feature type="compositionally biased region" description="Polar residues" evidence="1">
    <location>
        <begin position="134"/>
        <end position="150"/>
    </location>
</feature>
<reference evidence="2" key="1">
    <citation type="submission" date="2023-07" db="EMBL/GenBank/DDBJ databases">
        <title>Black Yeasts Isolated from many extreme environments.</title>
        <authorList>
            <person name="Coleine C."/>
            <person name="Stajich J.E."/>
            <person name="Selbmann L."/>
        </authorList>
    </citation>
    <scope>NUCLEOTIDE SEQUENCE</scope>
    <source>
        <strain evidence="2">CCFEE 5485</strain>
    </source>
</reference>
<dbReference type="EMBL" id="JAUTXT010000008">
    <property type="protein sequence ID" value="KAK3676876.1"/>
    <property type="molecule type" value="Genomic_DNA"/>
</dbReference>